<feature type="transmembrane region" description="Helical" evidence="2">
    <location>
        <begin position="379"/>
        <end position="401"/>
    </location>
</feature>
<sequence>MTSPYSRPLPPLTSLPDPQRLPEESTSLVPPGEIIAESKAEIRRRLLRILWAPALVLLGLWYLLLTLYVGGTSPIFWLLSLLAGLAEPGILRSTVLGLGFTPDGIGTAYLLVPAAATFLSLLPALLAPSAVAGLLPQHFLTEQAFQRAVTTRVTATLMLMPVLAVLLLPVTVLLEVPQPWSGLGAGPLSAWCLGIAALQVAWVLVRRLVTAPTLLGIPDAAALATTARIDPDLERRAAAAAQVQAQDRRHLPPNLGTPALNRAATPRGALLALGLIARSSLVRVLPTATGLGWIIFGITDVVTVISRLSTNELTDMTSPLRWQQLVVVAGVSVPVVLALAFTPALAVMLSASQRERVDDLRTHESWIHRARVNRWESRAVELCGWLGFLWVFAGAVVIGVLLGQLQISSALTGVWVAAALLVLAPLQGYAADTAMRTGLRDVLYGPAGDYMRRKSPYVLVAPDVGTRSDRAKDPAVRAALRRRLQGDADAHALEIFDLDAAGERLWVDDSEPGATDTAVREADLARGRLPDFGGEGSSFTGGGQEPAEFGESRHGIPDSVSGLRDLRD</sequence>
<gene>
    <name evidence="3" type="ORF">CFK41_02175</name>
</gene>
<organism evidence="3 4">
    <name type="scientific">Brachybacterium ginsengisoli</name>
    <dbReference type="NCBI Taxonomy" id="1331682"/>
    <lineage>
        <taxon>Bacteria</taxon>
        <taxon>Bacillati</taxon>
        <taxon>Actinomycetota</taxon>
        <taxon>Actinomycetes</taxon>
        <taxon>Micrococcales</taxon>
        <taxon>Dermabacteraceae</taxon>
        <taxon>Brachybacterium</taxon>
    </lineage>
</organism>
<evidence type="ECO:0000256" key="2">
    <source>
        <dbReference type="SAM" id="Phobius"/>
    </source>
</evidence>
<evidence type="ECO:0000313" key="4">
    <source>
        <dbReference type="Proteomes" id="UP000217889"/>
    </source>
</evidence>
<dbReference type="RefSeq" id="WP_096798194.1">
    <property type="nucleotide sequence ID" value="NZ_CP023564.1"/>
</dbReference>
<dbReference type="KEGG" id="bgg:CFK41_02175"/>
<feature type="compositionally biased region" description="Gly residues" evidence="1">
    <location>
        <begin position="533"/>
        <end position="544"/>
    </location>
</feature>
<dbReference type="OrthoDB" id="4790802at2"/>
<reference evidence="3 4" key="1">
    <citation type="journal article" date="2014" name="Int. J. Syst. Evol. Microbiol.">
        <title>Brachybacterium ginsengisoli sp. nov., isolated from soil of a ginseng field.</title>
        <authorList>
            <person name="Hoang V.A."/>
            <person name="Kim Y.J."/>
            <person name="Nguyen N.L."/>
            <person name="Yang D.C."/>
        </authorList>
    </citation>
    <scope>NUCLEOTIDE SEQUENCE [LARGE SCALE GENOMIC DNA]</scope>
    <source>
        <strain evidence="3 4">DCY80</strain>
    </source>
</reference>
<dbReference type="AlphaFoldDB" id="A0A291GU23"/>
<accession>A0A291GU23</accession>
<feature type="transmembrane region" description="Helical" evidence="2">
    <location>
        <begin position="49"/>
        <end position="69"/>
    </location>
</feature>
<name>A0A291GU23_9MICO</name>
<keyword evidence="2" id="KW-0812">Transmembrane</keyword>
<feature type="transmembrane region" description="Helical" evidence="2">
    <location>
        <begin position="155"/>
        <end position="176"/>
    </location>
</feature>
<dbReference type="EMBL" id="CP023564">
    <property type="protein sequence ID" value="ATG53715.1"/>
    <property type="molecule type" value="Genomic_DNA"/>
</dbReference>
<feature type="transmembrane region" description="Helical" evidence="2">
    <location>
        <begin position="188"/>
        <end position="205"/>
    </location>
</feature>
<protein>
    <submittedName>
        <fullName evidence="3">Uncharacterized protein</fullName>
    </submittedName>
</protein>
<feature type="transmembrane region" description="Helical" evidence="2">
    <location>
        <begin position="325"/>
        <end position="351"/>
    </location>
</feature>
<feature type="transmembrane region" description="Helical" evidence="2">
    <location>
        <begin position="407"/>
        <end position="426"/>
    </location>
</feature>
<keyword evidence="4" id="KW-1185">Reference proteome</keyword>
<feature type="region of interest" description="Disordered" evidence="1">
    <location>
        <begin position="525"/>
        <end position="568"/>
    </location>
</feature>
<feature type="transmembrane region" description="Helical" evidence="2">
    <location>
        <begin position="110"/>
        <end position="135"/>
    </location>
</feature>
<evidence type="ECO:0000313" key="3">
    <source>
        <dbReference type="EMBL" id="ATG53715.1"/>
    </source>
</evidence>
<keyword evidence="2" id="KW-1133">Transmembrane helix</keyword>
<feature type="transmembrane region" description="Helical" evidence="2">
    <location>
        <begin position="284"/>
        <end position="305"/>
    </location>
</feature>
<proteinExistence type="predicted"/>
<dbReference type="Proteomes" id="UP000217889">
    <property type="component" value="Chromosome"/>
</dbReference>
<feature type="region of interest" description="Disordered" evidence="1">
    <location>
        <begin position="1"/>
        <end position="26"/>
    </location>
</feature>
<evidence type="ECO:0000256" key="1">
    <source>
        <dbReference type="SAM" id="MobiDB-lite"/>
    </source>
</evidence>
<keyword evidence="2" id="KW-0472">Membrane</keyword>